<keyword evidence="5" id="KW-1185">Reference proteome</keyword>
<feature type="region of interest" description="Disordered" evidence="2">
    <location>
        <begin position="246"/>
        <end position="269"/>
    </location>
</feature>
<sequence length="801" mass="90248">MDTTPADNNTPTSEPVATTSQEKVLAFVPKLRGNHATVPYTVVDYLATYVEHANKPTYHLSEKFCGGDYVVPYLDFDKTLNSEADPGEDVKSNFMKEVVDTASALFPDAAPGNIGLAARHGLKWRKGDRKQGTVDGWRYYLSGRAYIRGFKIRVRDIPIYIRKQSGLAAKEMHPSVDLSVYKEKEQLLACVGSCKDVDTTDIDHPPRYLTPLGAHDGKDWPIEDYLVQHFHGDEVEVKVERPGKVKVTGPRRPAAAAAATPPEPATATPTADIQDWGWLNTALGLPQEHVWKLVADCGEPKLVITGFRCLVKRDVQHSGPEHSAVLVSPYAVTVNCFAHGAAPGNAINSDTERRLIRHFFPSFNDSLLLPPIDEKDPLAVHKRELMEESFDGSTFTMARLACHLTKGMIICQRRSDWYQFGPHVWRPLAGPPGNLVAEILEKEYAKLLAFAEELPIRTDMVKERIKTLKNLISKQVRNNGWRVGLMKEMEEILEEPCRHIKFDVHPFKLAFRNGVYELRTGTFRNGLPEDYLSKCLTYDLPSETDEEKRAFIEARVAEIMPYEDDRFYLNMALCTALERCNVHELLFIFSGIGRNGKGLIKDFMLESLDQDVYCKAPPAELLTCNRPASYAASPDLVDLIGATAIFFSEPIAKQEIKTSTVKGIIGNDSTRHRQNYGEQGTVKPTYTTFLLCNTIPNMDADKWNIWPKVRVIDFPSRFLTQPGPSDPLQFPVDPTLKLQIPDLAPHWMLYLLDQYKVYASRNYTLPDPTVRMKGKLAEYQKSTNILWQFAEDCIEVNGGEQ</sequence>
<evidence type="ECO:0000313" key="4">
    <source>
        <dbReference type="EMBL" id="KAJ3050605.1"/>
    </source>
</evidence>
<keyword evidence="1" id="KW-0378">Hydrolase</keyword>
<name>A0AAD5SBW0_9FUNG</name>
<gene>
    <name evidence="4" type="ORF">HK097_008410</name>
</gene>
<feature type="compositionally biased region" description="Low complexity" evidence="2">
    <location>
        <begin position="253"/>
        <end position="269"/>
    </location>
</feature>
<dbReference type="EMBL" id="JADGJD010000495">
    <property type="protein sequence ID" value="KAJ3050605.1"/>
    <property type="molecule type" value="Genomic_DNA"/>
</dbReference>
<dbReference type="PANTHER" id="PTHR35372">
    <property type="entry name" value="ATP BINDING PROTEIN-RELATED"/>
    <property type="match status" value="1"/>
</dbReference>
<evidence type="ECO:0000256" key="2">
    <source>
        <dbReference type="SAM" id="MobiDB-lite"/>
    </source>
</evidence>
<evidence type="ECO:0000256" key="1">
    <source>
        <dbReference type="ARBA" id="ARBA00022801"/>
    </source>
</evidence>
<organism evidence="4 5">
    <name type="scientific">Rhizophlyctis rosea</name>
    <dbReference type="NCBI Taxonomy" id="64517"/>
    <lineage>
        <taxon>Eukaryota</taxon>
        <taxon>Fungi</taxon>
        <taxon>Fungi incertae sedis</taxon>
        <taxon>Chytridiomycota</taxon>
        <taxon>Chytridiomycota incertae sedis</taxon>
        <taxon>Chytridiomycetes</taxon>
        <taxon>Rhizophlyctidales</taxon>
        <taxon>Rhizophlyctidaceae</taxon>
        <taxon>Rhizophlyctis</taxon>
    </lineage>
</organism>
<reference evidence="4" key="1">
    <citation type="submission" date="2020-05" db="EMBL/GenBank/DDBJ databases">
        <title>Phylogenomic resolution of chytrid fungi.</title>
        <authorList>
            <person name="Stajich J.E."/>
            <person name="Amses K."/>
            <person name="Simmons R."/>
            <person name="Seto K."/>
            <person name="Myers J."/>
            <person name="Bonds A."/>
            <person name="Quandt C.A."/>
            <person name="Barry K."/>
            <person name="Liu P."/>
            <person name="Grigoriev I."/>
            <person name="Longcore J.E."/>
            <person name="James T.Y."/>
        </authorList>
    </citation>
    <scope>NUCLEOTIDE SEQUENCE</scope>
    <source>
        <strain evidence="4">JEL0318</strain>
    </source>
</reference>
<protein>
    <recommendedName>
        <fullName evidence="3">Bacteriophage/plasmid primase P4 C-terminal domain-containing protein</fullName>
    </recommendedName>
</protein>
<dbReference type="SMART" id="SM00885">
    <property type="entry name" value="D5_N"/>
    <property type="match status" value="1"/>
</dbReference>
<dbReference type="Pfam" id="PF08706">
    <property type="entry name" value="D5_N"/>
    <property type="match status" value="1"/>
</dbReference>
<dbReference type="AlphaFoldDB" id="A0AAD5SBW0"/>
<dbReference type="InterPro" id="IPR051620">
    <property type="entry name" value="ORF904-like_C"/>
</dbReference>
<dbReference type="Proteomes" id="UP001212841">
    <property type="component" value="Unassembled WGS sequence"/>
</dbReference>
<evidence type="ECO:0000313" key="5">
    <source>
        <dbReference type="Proteomes" id="UP001212841"/>
    </source>
</evidence>
<comment type="caution">
    <text evidence="4">The sequence shown here is derived from an EMBL/GenBank/DDBJ whole genome shotgun (WGS) entry which is preliminary data.</text>
</comment>
<evidence type="ECO:0000259" key="3">
    <source>
        <dbReference type="SMART" id="SM00885"/>
    </source>
</evidence>
<dbReference type="InterPro" id="IPR014818">
    <property type="entry name" value="Phage/plasmid_primase_P4_C"/>
</dbReference>
<dbReference type="PANTHER" id="PTHR35372:SF2">
    <property type="entry name" value="SF3 HELICASE DOMAIN-CONTAINING PROTEIN"/>
    <property type="match status" value="1"/>
</dbReference>
<accession>A0AAD5SBW0</accession>
<feature type="domain" description="Bacteriophage/plasmid primase P4 C-terminal" evidence="3">
    <location>
        <begin position="397"/>
        <end position="561"/>
    </location>
</feature>
<dbReference type="GO" id="GO:0016787">
    <property type="term" value="F:hydrolase activity"/>
    <property type="evidence" value="ECO:0007669"/>
    <property type="project" value="UniProtKB-KW"/>
</dbReference>
<proteinExistence type="predicted"/>
<feature type="non-terminal residue" evidence="4">
    <location>
        <position position="801"/>
    </location>
</feature>